<dbReference type="Proteomes" id="UP000540128">
    <property type="component" value="Unassembled WGS sequence"/>
</dbReference>
<dbReference type="AlphaFoldDB" id="A0A7Y6CBX1"/>
<proteinExistence type="predicted"/>
<gene>
    <name evidence="1" type="ORF">G6W59_21235</name>
</gene>
<comment type="caution">
    <text evidence="1">The sequence shown here is derived from an EMBL/GenBank/DDBJ whole genome shotgun (WGS) entry which is preliminary data.</text>
</comment>
<name>A0A7Y6CBX1_9ACTN</name>
<reference evidence="1 2" key="1">
    <citation type="submission" date="2020-03" db="EMBL/GenBank/DDBJ databases">
        <title>Complete genome sequence of sixteen Streptomyces strains facilitates identification of candidate genes involved in plant growth-promotion in grain legumes and cereals.</title>
        <authorList>
            <person name="Gopalakrishnan S."/>
            <person name="Thakur V."/>
            <person name="Saxena R."/>
            <person name="Vadlamudi S."/>
            <person name="Purohit S."/>
            <person name="Kumar V."/>
            <person name="Rathore A."/>
            <person name="Chitikineni A."/>
            <person name="Varshney R.K."/>
        </authorList>
    </citation>
    <scope>NUCLEOTIDE SEQUENCE [LARGE SCALE GENOMIC DNA]</scope>
    <source>
        <strain evidence="1 2">KAI-180</strain>
    </source>
</reference>
<keyword evidence="2" id="KW-1185">Reference proteome</keyword>
<evidence type="ECO:0000313" key="2">
    <source>
        <dbReference type="Proteomes" id="UP000540128"/>
    </source>
</evidence>
<dbReference type="RefSeq" id="WP_010636452.1">
    <property type="nucleotide sequence ID" value="NZ_JAANNT010000020.1"/>
</dbReference>
<organism evidence="1 2">
    <name type="scientific">Streptomyces odorifer</name>
    <dbReference type="NCBI Taxonomy" id="53450"/>
    <lineage>
        <taxon>Bacteria</taxon>
        <taxon>Bacillati</taxon>
        <taxon>Actinomycetota</taxon>
        <taxon>Actinomycetes</taxon>
        <taxon>Kitasatosporales</taxon>
        <taxon>Streptomycetaceae</taxon>
        <taxon>Streptomyces</taxon>
        <taxon>Streptomyces albidoflavus group</taxon>
    </lineage>
</organism>
<evidence type="ECO:0000313" key="1">
    <source>
        <dbReference type="EMBL" id="NUV30799.1"/>
    </source>
</evidence>
<sequence>MNRPLLKSEIKAQNSRAYLMKQQQSFIEKHGEDLGTFYFLMMLIQTFGKKALRNGDLKTLRMLVHDLNAIYRKYTQ</sequence>
<accession>A0A7Y6CBX1</accession>
<protein>
    <submittedName>
        <fullName evidence="1">Carbohydrate ABC transporter</fullName>
    </submittedName>
</protein>
<dbReference type="EMBL" id="JAANNT010000020">
    <property type="protein sequence ID" value="NUV30799.1"/>
    <property type="molecule type" value="Genomic_DNA"/>
</dbReference>